<feature type="transmembrane region" description="Helical" evidence="8">
    <location>
        <begin position="157"/>
        <end position="180"/>
    </location>
</feature>
<keyword evidence="3" id="KW-1003">Cell membrane</keyword>
<dbReference type="Pfam" id="PF00924">
    <property type="entry name" value="MS_channel_2nd"/>
    <property type="match status" value="1"/>
</dbReference>
<dbReference type="AlphaFoldDB" id="A0A8J8C8X2"/>
<feature type="transmembrane region" description="Helical" evidence="8">
    <location>
        <begin position="186"/>
        <end position="216"/>
    </location>
</feature>
<feature type="domain" description="Mechanosensitive ion channel MscS C-terminal" evidence="10">
    <location>
        <begin position="276"/>
        <end position="360"/>
    </location>
</feature>
<feature type="domain" description="Mechanosensitive ion channel MscS" evidence="9">
    <location>
        <begin position="203"/>
        <end position="267"/>
    </location>
</feature>
<dbReference type="InterPro" id="IPR023408">
    <property type="entry name" value="MscS_beta-dom_sf"/>
</dbReference>
<evidence type="ECO:0000259" key="10">
    <source>
        <dbReference type="Pfam" id="PF21082"/>
    </source>
</evidence>
<dbReference type="SUPFAM" id="SSF50182">
    <property type="entry name" value="Sm-like ribonucleoproteins"/>
    <property type="match status" value="1"/>
</dbReference>
<evidence type="ECO:0000256" key="5">
    <source>
        <dbReference type="ARBA" id="ARBA00022989"/>
    </source>
</evidence>
<feature type="compositionally biased region" description="Low complexity" evidence="7">
    <location>
        <begin position="379"/>
        <end position="399"/>
    </location>
</feature>
<keyword evidence="5 8" id="KW-1133">Transmembrane helix</keyword>
<dbReference type="EMBL" id="RKLQ01000002">
    <property type="protein sequence ID" value="MBX0304961.1"/>
    <property type="molecule type" value="Genomic_DNA"/>
</dbReference>
<evidence type="ECO:0000256" key="8">
    <source>
        <dbReference type="SAM" id="Phobius"/>
    </source>
</evidence>
<dbReference type="InterPro" id="IPR010920">
    <property type="entry name" value="LSM_dom_sf"/>
</dbReference>
<dbReference type="Gene3D" id="1.10.287.1260">
    <property type="match status" value="1"/>
</dbReference>
<feature type="region of interest" description="Disordered" evidence="7">
    <location>
        <begin position="363"/>
        <end position="399"/>
    </location>
</feature>
<keyword evidence="4 8" id="KW-0812">Transmembrane</keyword>
<evidence type="ECO:0000313" key="12">
    <source>
        <dbReference type="Proteomes" id="UP000783863"/>
    </source>
</evidence>
<dbReference type="PANTHER" id="PTHR30221">
    <property type="entry name" value="SMALL-CONDUCTANCE MECHANOSENSITIVE CHANNEL"/>
    <property type="match status" value="1"/>
</dbReference>
<feature type="transmembrane region" description="Helical" evidence="8">
    <location>
        <begin position="80"/>
        <end position="99"/>
    </location>
</feature>
<evidence type="ECO:0000259" key="9">
    <source>
        <dbReference type="Pfam" id="PF00924"/>
    </source>
</evidence>
<name>A0A8J8C8X2_9EURY</name>
<keyword evidence="6 8" id="KW-0472">Membrane</keyword>
<proteinExistence type="inferred from homology"/>
<dbReference type="GO" id="GO:0005886">
    <property type="term" value="C:plasma membrane"/>
    <property type="evidence" value="ECO:0007669"/>
    <property type="project" value="UniProtKB-SubCell"/>
</dbReference>
<comment type="subcellular location">
    <subcellularLocation>
        <location evidence="1">Cell membrane</location>
        <topology evidence="1">Multi-pass membrane protein</topology>
    </subcellularLocation>
</comment>
<feature type="transmembrane region" description="Helical" evidence="8">
    <location>
        <begin position="20"/>
        <end position="39"/>
    </location>
</feature>
<dbReference type="InterPro" id="IPR006685">
    <property type="entry name" value="MscS_channel_2nd"/>
</dbReference>
<dbReference type="Pfam" id="PF21082">
    <property type="entry name" value="MS_channel_3rd"/>
    <property type="match status" value="1"/>
</dbReference>
<dbReference type="Gene3D" id="3.30.70.100">
    <property type="match status" value="1"/>
</dbReference>
<dbReference type="RefSeq" id="WP_220589157.1">
    <property type="nucleotide sequence ID" value="NZ_RKLQ01000002.1"/>
</dbReference>
<evidence type="ECO:0000256" key="2">
    <source>
        <dbReference type="ARBA" id="ARBA00008017"/>
    </source>
</evidence>
<evidence type="ECO:0000313" key="11">
    <source>
        <dbReference type="EMBL" id="MBX0304961.1"/>
    </source>
</evidence>
<evidence type="ECO:0000256" key="4">
    <source>
        <dbReference type="ARBA" id="ARBA00022692"/>
    </source>
</evidence>
<evidence type="ECO:0000256" key="6">
    <source>
        <dbReference type="ARBA" id="ARBA00023136"/>
    </source>
</evidence>
<gene>
    <name evidence="11" type="ORF">EGD98_14925</name>
</gene>
<dbReference type="Proteomes" id="UP000783863">
    <property type="component" value="Unassembled WGS sequence"/>
</dbReference>
<dbReference type="GO" id="GO:0008381">
    <property type="term" value="F:mechanosensitive monoatomic ion channel activity"/>
    <property type="evidence" value="ECO:0007669"/>
    <property type="project" value="InterPro"/>
</dbReference>
<protein>
    <submittedName>
        <fullName evidence="11">Mechanosensitive ion channel family protein</fullName>
    </submittedName>
</protein>
<sequence>MNYARQLQAFLSGLVTTEARVAATVVLTLAAVVTAIVLAPRVVTAAHRTVKYLVFSHERVPVDPPEFDWKLPVTALVRTFQLAVFIATGLAVLVVWGFVDLALAAVTVMASWIPLLVRGLLTIGVVGGTLAGIDMLDTAIEQYAEESDQLNQHQQGIVFRVLQVAVLLGAGIAALSVWGIGLGNLLVGAGFLGIVVGTAARSTIGSLIAGFVLMFARPFEIGDWVEINDDEGIITDITIINTRMRNADGEEVVIPNDNVANATVTNRTSLERLRLSVDVGVDYDADVERAEAIIEEVLGDVKHVLSNPTPQVVPKSLGDSAVVLECRFWIDHPSAAKRAMTTAAVVREVKQALEENGVKIPFPQRELTGRGESGGFQVAQGEAGAARPPAEGIEQSNGQ</sequence>
<dbReference type="InterPro" id="IPR049278">
    <property type="entry name" value="MS_channel_C"/>
</dbReference>
<evidence type="ECO:0000256" key="3">
    <source>
        <dbReference type="ARBA" id="ARBA00022475"/>
    </source>
</evidence>
<organism evidence="11 12">
    <name type="scientific">Haloarcula salinisoli</name>
    <dbReference type="NCBI Taxonomy" id="2487746"/>
    <lineage>
        <taxon>Archaea</taxon>
        <taxon>Methanobacteriati</taxon>
        <taxon>Methanobacteriota</taxon>
        <taxon>Stenosarchaea group</taxon>
        <taxon>Halobacteria</taxon>
        <taxon>Halobacteriales</taxon>
        <taxon>Haloarculaceae</taxon>
        <taxon>Haloarcula</taxon>
    </lineage>
</organism>
<comment type="similarity">
    <text evidence="2">Belongs to the MscS (TC 1.A.23) family.</text>
</comment>
<dbReference type="InterPro" id="IPR011014">
    <property type="entry name" value="MscS_channel_TM-2"/>
</dbReference>
<dbReference type="Gene3D" id="2.30.30.60">
    <property type="match status" value="1"/>
</dbReference>
<evidence type="ECO:0000256" key="1">
    <source>
        <dbReference type="ARBA" id="ARBA00004651"/>
    </source>
</evidence>
<dbReference type="SUPFAM" id="SSF82689">
    <property type="entry name" value="Mechanosensitive channel protein MscS (YggB), C-terminal domain"/>
    <property type="match status" value="1"/>
</dbReference>
<dbReference type="PANTHER" id="PTHR30221:SF20">
    <property type="entry name" value="SMALL-CONDUCTANCE MECHANOSENSITIVE CHANNEL"/>
    <property type="match status" value="1"/>
</dbReference>
<reference evidence="11" key="1">
    <citation type="submission" date="2021-06" db="EMBL/GenBank/DDBJ databases">
        <title>Halomicroarcula sp. F24A a new haloarchaeum isolated from saline soil.</title>
        <authorList>
            <person name="Duran-Viseras A."/>
            <person name="Sanchez-Porro C."/>
            <person name="Ventosa A."/>
        </authorList>
    </citation>
    <scope>NUCLEOTIDE SEQUENCE</scope>
    <source>
        <strain evidence="11">F24A</strain>
    </source>
</reference>
<comment type="caution">
    <text evidence="11">The sequence shown here is derived from an EMBL/GenBank/DDBJ whole genome shotgun (WGS) entry which is preliminary data.</text>
</comment>
<dbReference type="InterPro" id="IPR011066">
    <property type="entry name" value="MscS_channel_C_sf"/>
</dbReference>
<dbReference type="InterPro" id="IPR045275">
    <property type="entry name" value="MscS_archaea/bacteria_type"/>
</dbReference>
<accession>A0A8J8C8X2</accession>
<keyword evidence="12" id="KW-1185">Reference proteome</keyword>
<feature type="transmembrane region" description="Helical" evidence="8">
    <location>
        <begin position="111"/>
        <end position="136"/>
    </location>
</feature>
<dbReference type="SUPFAM" id="SSF82861">
    <property type="entry name" value="Mechanosensitive channel protein MscS (YggB), transmembrane region"/>
    <property type="match status" value="1"/>
</dbReference>
<evidence type="ECO:0000256" key="7">
    <source>
        <dbReference type="SAM" id="MobiDB-lite"/>
    </source>
</evidence>